<evidence type="ECO:0000256" key="6">
    <source>
        <dbReference type="ARBA" id="ARBA00022847"/>
    </source>
</evidence>
<dbReference type="CDD" id="cd11475">
    <property type="entry name" value="SLC5sbd_PutP"/>
    <property type="match status" value="1"/>
</dbReference>
<evidence type="ECO:0000256" key="3">
    <source>
        <dbReference type="ARBA" id="ARBA00022448"/>
    </source>
</evidence>
<feature type="transmembrane region" description="Helical" evidence="14">
    <location>
        <begin position="239"/>
        <end position="260"/>
    </location>
</feature>
<keyword evidence="9 14" id="KW-0406">Ion transport</keyword>
<evidence type="ECO:0000256" key="7">
    <source>
        <dbReference type="ARBA" id="ARBA00022989"/>
    </source>
</evidence>
<evidence type="ECO:0000256" key="14">
    <source>
        <dbReference type="RuleBase" id="RU366012"/>
    </source>
</evidence>
<dbReference type="PROSITE" id="PS00457">
    <property type="entry name" value="NA_SOLUT_SYMP_2"/>
    <property type="match status" value="1"/>
</dbReference>
<keyword evidence="16" id="KW-1185">Reference proteome</keyword>
<keyword evidence="6 14" id="KW-0769">Symport</keyword>
<feature type="transmembrane region" description="Helical" evidence="14">
    <location>
        <begin position="471"/>
        <end position="489"/>
    </location>
</feature>
<dbReference type="InterPro" id="IPR018212">
    <property type="entry name" value="Na/solute_symporter_CS"/>
</dbReference>
<dbReference type="GO" id="GO:0005298">
    <property type="term" value="F:proline:sodium symporter activity"/>
    <property type="evidence" value="ECO:0007669"/>
    <property type="project" value="UniProtKB-UniRule"/>
</dbReference>
<dbReference type="Gene3D" id="1.20.1730.10">
    <property type="entry name" value="Sodium/glucose cotransporter"/>
    <property type="match status" value="1"/>
</dbReference>
<organism evidence="15 16">
    <name type="scientific">Eubacterium ventriosum</name>
    <dbReference type="NCBI Taxonomy" id="39496"/>
    <lineage>
        <taxon>Bacteria</taxon>
        <taxon>Bacillati</taxon>
        <taxon>Bacillota</taxon>
        <taxon>Clostridia</taxon>
        <taxon>Eubacteriales</taxon>
        <taxon>Eubacteriaceae</taxon>
        <taxon>Eubacterium</taxon>
    </lineage>
</organism>
<dbReference type="InterPro" id="IPR011851">
    <property type="entry name" value="Na/Pro_symporter"/>
</dbReference>
<feature type="transmembrane region" description="Helical" evidence="14">
    <location>
        <begin position="160"/>
        <end position="183"/>
    </location>
</feature>
<dbReference type="InterPro" id="IPR050277">
    <property type="entry name" value="Sodium:Solute_Symporter"/>
</dbReference>
<dbReference type="EMBL" id="QSFD01000007">
    <property type="protein sequence ID" value="RHA18033.1"/>
    <property type="molecule type" value="Genomic_DNA"/>
</dbReference>
<keyword evidence="7 14" id="KW-1133">Transmembrane helix</keyword>
<keyword evidence="14" id="KW-0029">Amino-acid transport</keyword>
<dbReference type="NCBIfam" id="TIGR00813">
    <property type="entry name" value="sss"/>
    <property type="match status" value="1"/>
</dbReference>
<dbReference type="PANTHER" id="PTHR48086:SF3">
    <property type="entry name" value="SODIUM_PROLINE SYMPORTER"/>
    <property type="match status" value="1"/>
</dbReference>
<dbReference type="GO" id="GO:0015824">
    <property type="term" value="P:proline transport"/>
    <property type="evidence" value="ECO:0007669"/>
    <property type="project" value="UniProtKB-UniRule"/>
</dbReference>
<comment type="similarity">
    <text evidence="2 13">Belongs to the sodium:solute symporter (SSF) (TC 2.A.21) family.</text>
</comment>
<feature type="transmembrane region" description="Helical" evidence="14">
    <location>
        <begin position="127"/>
        <end position="148"/>
    </location>
</feature>
<dbReference type="PANTHER" id="PTHR48086">
    <property type="entry name" value="SODIUM/PROLINE SYMPORTER-RELATED"/>
    <property type="match status" value="1"/>
</dbReference>
<comment type="function">
    <text evidence="14">Catalyzes the sodium-dependent uptake of extracellular L-proline.</text>
</comment>
<feature type="transmembrane region" description="Helical" evidence="14">
    <location>
        <begin position="281"/>
        <end position="303"/>
    </location>
</feature>
<gene>
    <name evidence="15" type="ORF">DW944_08170</name>
</gene>
<feature type="transmembrane region" description="Helical" evidence="14">
    <location>
        <begin position="77"/>
        <end position="95"/>
    </location>
</feature>
<dbReference type="RefSeq" id="WP_117970842.1">
    <property type="nucleotide sequence ID" value="NZ_QSFD01000007.1"/>
</dbReference>
<keyword evidence="5 14" id="KW-0812">Transmembrane</keyword>
<evidence type="ECO:0000256" key="2">
    <source>
        <dbReference type="ARBA" id="ARBA00006434"/>
    </source>
</evidence>
<dbReference type="AlphaFoldDB" id="A0A413R7K5"/>
<evidence type="ECO:0000313" key="15">
    <source>
        <dbReference type="EMBL" id="RHA18033.1"/>
    </source>
</evidence>
<feature type="transmembrane region" description="Helical" evidence="14">
    <location>
        <begin position="439"/>
        <end position="459"/>
    </location>
</feature>
<evidence type="ECO:0000256" key="11">
    <source>
        <dbReference type="ARBA" id="ARBA00023201"/>
    </source>
</evidence>
<dbReference type="Proteomes" id="UP000284779">
    <property type="component" value="Unassembled WGS sequence"/>
</dbReference>
<reference evidence="15 16" key="1">
    <citation type="submission" date="2018-08" db="EMBL/GenBank/DDBJ databases">
        <title>A genome reference for cultivated species of the human gut microbiota.</title>
        <authorList>
            <person name="Zou Y."/>
            <person name="Xue W."/>
            <person name="Luo G."/>
        </authorList>
    </citation>
    <scope>NUCLEOTIDE SEQUENCE [LARGE SCALE GENOMIC DNA]</scope>
    <source>
        <strain evidence="15 16">AM44-11BH</strain>
    </source>
</reference>
<keyword evidence="10 14" id="KW-0472">Membrane</keyword>
<evidence type="ECO:0000256" key="5">
    <source>
        <dbReference type="ARBA" id="ARBA00022692"/>
    </source>
</evidence>
<protein>
    <recommendedName>
        <fullName evidence="14">Sodium/proline symporter</fullName>
    </recommendedName>
    <alternativeName>
        <fullName evidence="14">Proline permease</fullName>
    </alternativeName>
</protein>
<feature type="transmembrane region" description="Helical" evidence="14">
    <location>
        <begin position="195"/>
        <end position="219"/>
    </location>
</feature>
<keyword evidence="4 14" id="KW-1003">Cell membrane</keyword>
<accession>A0A413R7K5</accession>
<evidence type="ECO:0000256" key="8">
    <source>
        <dbReference type="ARBA" id="ARBA00023053"/>
    </source>
</evidence>
<name>A0A413R7K5_9FIRM</name>
<evidence type="ECO:0000256" key="9">
    <source>
        <dbReference type="ARBA" id="ARBA00023065"/>
    </source>
</evidence>
<dbReference type="GO" id="GO:0031402">
    <property type="term" value="F:sodium ion binding"/>
    <property type="evidence" value="ECO:0007669"/>
    <property type="project" value="UniProtKB-UniRule"/>
</dbReference>
<evidence type="ECO:0000256" key="13">
    <source>
        <dbReference type="RuleBase" id="RU362091"/>
    </source>
</evidence>
<dbReference type="InterPro" id="IPR001734">
    <property type="entry name" value="Na/solute_symporter"/>
</dbReference>
<keyword evidence="11 14" id="KW-0739">Sodium transport</keyword>
<dbReference type="Pfam" id="PF00474">
    <property type="entry name" value="SSF"/>
    <property type="match status" value="1"/>
</dbReference>
<dbReference type="InterPro" id="IPR038377">
    <property type="entry name" value="Na/Glc_symporter_sf"/>
</dbReference>
<dbReference type="PROSITE" id="PS50283">
    <property type="entry name" value="NA_SOLUT_SYMP_3"/>
    <property type="match status" value="1"/>
</dbReference>
<feature type="transmembrane region" description="Helical" evidence="14">
    <location>
        <begin position="6"/>
        <end position="26"/>
    </location>
</feature>
<dbReference type="PROSITE" id="PS00456">
    <property type="entry name" value="NA_SOLUT_SYMP_1"/>
    <property type="match status" value="1"/>
</dbReference>
<feature type="transmembrane region" description="Helical" evidence="14">
    <location>
        <begin position="384"/>
        <end position="402"/>
    </location>
</feature>
<keyword evidence="3 14" id="KW-0813">Transport</keyword>
<feature type="transmembrane region" description="Helical" evidence="14">
    <location>
        <begin position="323"/>
        <end position="347"/>
    </location>
</feature>
<keyword evidence="8 14" id="KW-0915">Sodium</keyword>
<comment type="subcellular location">
    <subcellularLocation>
        <location evidence="1 14">Cell membrane</location>
        <topology evidence="1 14">Multi-pass membrane protein</topology>
    </subcellularLocation>
</comment>
<evidence type="ECO:0000313" key="16">
    <source>
        <dbReference type="Proteomes" id="UP000284779"/>
    </source>
</evidence>
<feature type="transmembrane region" description="Helical" evidence="14">
    <location>
        <begin position="408"/>
        <end position="432"/>
    </location>
</feature>
<evidence type="ECO:0000256" key="4">
    <source>
        <dbReference type="ARBA" id="ARBA00022475"/>
    </source>
</evidence>
<dbReference type="GO" id="GO:0005886">
    <property type="term" value="C:plasma membrane"/>
    <property type="evidence" value="ECO:0007669"/>
    <property type="project" value="UniProtKB-SubCell"/>
</dbReference>
<proteinExistence type="inferred from homology"/>
<evidence type="ECO:0000256" key="12">
    <source>
        <dbReference type="ARBA" id="ARBA00033708"/>
    </source>
</evidence>
<evidence type="ECO:0000256" key="10">
    <source>
        <dbReference type="ARBA" id="ARBA00023136"/>
    </source>
</evidence>
<evidence type="ECO:0000256" key="1">
    <source>
        <dbReference type="ARBA" id="ARBA00004651"/>
    </source>
</evidence>
<comment type="caution">
    <text evidence="15">The sequence shown here is derived from an EMBL/GenBank/DDBJ whole genome shotgun (WGS) entry which is preliminary data.</text>
</comment>
<sequence length="506" mass="53623">MTTSEIGILIAIIVYMVGVVGIGVYFAKKNSTTNDFYLGGRKLGPLVTAMSAEASDMSSWLLMGLPGVAYVTGVCDAFWTAAGLAVGTYVNWLIVAKRLRTYSDVCSAITIPDFFANRYRDPKMLKCVSAIIIIIFFVPYTASGFAACGKLFNSLFGVDYLTAMIISAIVIVAYTTLGGFLAASTSDFIQSIIMSIALVIVLSYGIISVGGFDGVVAHVGDLKGFLSITSTHDGATNAATPYSVLSIASTLAWGLGYFGMPHILLRFMAIEDTKKLKLSKRVASVWVVISMSVAVSIGIIGYAMSAEGVIPNLKDSETIIVQIAHVLSTHGIIFAIIAGVILAGILASTMSTSDSQLLAASSSVSENLLEGVLSLNLSSGVKIVVARGSVIIISIIAMFLASNPNSSVFQIVSFAWAGFGATFGPVMLFALFWKRSNKYGAISGMVAGGIMIFVWKFLVRPMGGVLGIYELLPAFIVASIFIVVVSLLTPAPEKEIVDEFESIKNY</sequence>
<comment type="catalytic activity">
    <reaction evidence="12">
        <text>L-proline(in) + Na(+)(in) = L-proline(out) + Na(+)(out)</text>
        <dbReference type="Rhea" id="RHEA:28967"/>
        <dbReference type="ChEBI" id="CHEBI:29101"/>
        <dbReference type="ChEBI" id="CHEBI:60039"/>
    </reaction>
</comment>